<proteinExistence type="predicted"/>
<evidence type="ECO:0000313" key="11">
    <source>
        <dbReference type="Proteomes" id="UP000281498"/>
    </source>
</evidence>
<dbReference type="AlphaFoldDB" id="A0A3A9K5L2"/>
<keyword evidence="7 8" id="KW-0411">Iron-sulfur</keyword>
<comment type="function">
    <text evidence="8">Ferredoxins are iron-sulfur proteins that transfer electrons in a wide variety of metabolic reactions.</text>
</comment>
<keyword evidence="11" id="KW-1185">Reference proteome</keyword>
<dbReference type="PANTHER" id="PTHR39163">
    <property type="entry name" value="FERREDOXIN"/>
    <property type="match status" value="1"/>
</dbReference>
<accession>A0A3A9K5L2</accession>
<dbReference type="InterPro" id="IPR001080">
    <property type="entry name" value="3Fe4S_ferredoxin"/>
</dbReference>
<dbReference type="Proteomes" id="UP000281498">
    <property type="component" value="Unassembled WGS sequence"/>
</dbReference>
<reference evidence="10 11" key="1">
    <citation type="submission" date="2017-10" db="EMBL/GenBank/DDBJ databases">
        <title>Bacillus sp. nov., a halophilic bacterium isolated from a Keqin Lake.</title>
        <authorList>
            <person name="Wang H."/>
        </authorList>
    </citation>
    <scope>NUCLEOTIDE SEQUENCE [LARGE SCALE GENOMIC DNA]</scope>
    <source>
        <strain evidence="10 11">KCTC 13187</strain>
    </source>
</reference>
<dbReference type="SUPFAM" id="SSF54862">
    <property type="entry name" value="4Fe-4S ferredoxins"/>
    <property type="match status" value="1"/>
</dbReference>
<feature type="domain" description="4Fe-4S ferredoxin-type" evidence="9">
    <location>
        <begin position="4"/>
        <end position="32"/>
    </location>
</feature>
<dbReference type="Pfam" id="PF13370">
    <property type="entry name" value="Fer4_13"/>
    <property type="match status" value="1"/>
</dbReference>
<evidence type="ECO:0000256" key="7">
    <source>
        <dbReference type="ARBA" id="ARBA00023014"/>
    </source>
</evidence>
<dbReference type="EMBL" id="PDOE01000026">
    <property type="protein sequence ID" value="RKL64973.1"/>
    <property type="molecule type" value="Genomic_DNA"/>
</dbReference>
<dbReference type="RefSeq" id="WP_110938975.1">
    <property type="nucleotide sequence ID" value="NZ_KZ614148.1"/>
</dbReference>
<evidence type="ECO:0000256" key="4">
    <source>
        <dbReference type="ARBA" id="ARBA00022723"/>
    </source>
</evidence>
<comment type="caution">
    <text evidence="10">The sequence shown here is derived from an EMBL/GenBank/DDBJ whole genome shotgun (WGS) entry which is preliminary data.</text>
</comment>
<dbReference type="InterPro" id="IPR017896">
    <property type="entry name" value="4Fe4S_Fe-S-bd"/>
</dbReference>
<name>A0A3A9K5L2_9BACI</name>
<comment type="cofactor">
    <cofactor evidence="1">
        <name>[4Fe-4S] cluster</name>
        <dbReference type="ChEBI" id="CHEBI:49883"/>
    </cofactor>
</comment>
<dbReference type="PANTHER" id="PTHR39163:SF1">
    <property type="entry name" value="FERREDOXIN"/>
    <property type="match status" value="1"/>
</dbReference>
<evidence type="ECO:0000256" key="2">
    <source>
        <dbReference type="ARBA" id="ARBA00022448"/>
    </source>
</evidence>
<evidence type="ECO:0000256" key="1">
    <source>
        <dbReference type="ARBA" id="ARBA00001966"/>
    </source>
</evidence>
<keyword evidence="3" id="KW-0004">4Fe-4S</keyword>
<dbReference type="InterPro" id="IPR052395">
    <property type="entry name" value="ET_Ferredoxin"/>
</dbReference>
<keyword evidence="4 8" id="KW-0479">Metal-binding</keyword>
<gene>
    <name evidence="10" type="ORF">CR203_23120</name>
</gene>
<evidence type="ECO:0000256" key="6">
    <source>
        <dbReference type="ARBA" id="ARBA00023004"/>
    </source>
</evidence>
<dbReference type="PRINTS" id="PR00352">
    <property type="entry name" value="3FE4SFRDOXIN"/>
</dbReference>
<organism evidence="10 11">
    <name type="scientific">Salipaludibacillus neizhouensis</name>
    <dbReference type="NCBI Taxonomy" id="885475"/>
    <lineage>
        <taxon>Bacteria</taxon>
        <taxon>Bacillati</taxon>
        <taxon>Bacillota</taxon>
        <taxon>Bacilli</taxon>
        <taxon>Bacillales</taxon>
        <taxon>Bacillaceae</taxon>
    </lineage>
</organism>
<sequence>MTIKYTFVNQNTCIACGACGAAAPAIYDFDDEGIAFVRLDGNQGTCEVSEELWDEMDDAFEDCPTDSVKILDRPFTQRE</sequence>
<evidence type="ECO:0000259" key="9">
    <source>
        <dbReference type="PROSITE" id="PS51379"/>
    </source>
</evidence>
<evidence type="ECO:0000256" key="8">
    <source>
        <dbReference type="RuleBase" id="RU368020"/>
    </source>
</evidence>
<evidence type="ECO:0000256" key="5">
    <source>
        <dbReference type="ARBA" id="ARBA00022982"/>
    </source>
</evidence>
<dbReference type="GO" id="GO:0009055">
    <property type="term" value="F:electron transfer activity"/>
    <property type="evidence" value="ECO:0007669"/>
    <property type="project" value="UniProtKB-UniRule"/>
</dbReference>
<dbReference type="GO" id="GO:0005506">
    <property type="term" value="F:iron ion binding"/>
    <property type="evidence" value="ECO:0007669"/>
    <property type="project" value="UniProtKB-UniRule"/>
</dbReference>
<dbReference type="OrthoDB" id="9801085at2"/>
<evidence type="ECO:0000313" key="10">
    <source>
        <dbReference type="EMBL" id="RKL64973.1"/>
    </source>
</evidence>
<protein>
    <recommendedName>
        <fullName evidence="8">Ferredoxin</fullName>
    </recommendedName>
</protein>
<keyword evidence="6 8" id="KW-0408">Iron</keyword>
<keyword evidence="2 8" id="KW-0813">Transport</keyword>
<keyword evidence="5 8" id="KW-0249">Electron transport</keyword>
<evidence type="ECO:0000256" key="3">
    <source>
        <dbReference type="ARBA" id="ARBA00022485"/>
    </source>
</evidence>
<dbReference type="PROSITE" id="PS51379">
    <property type="entry name" value="4FE4S_FER_2"/>
    <property type="match status" value="1"/>
</dbReference>
<dbReference type="GO" id="GO:0051539">
    <property type="term" value="F:4 iron, 4 sulfur cluster binding"/>
    <property type="evidence" value="ECO:0007669"/>
    <property type="project" value="UniProtKB-KW"/>
</dbReference>
<dbReference type="Gene3D" id="3.30.70.20">
    <property type="match status" value="1"/>
</dbReference>